<dbReference type="AlphaFoldDB" id="A0A0H4I2A3"/>
<organism evidence="3 4">
    <name type="scientific">Marinobacter psychrophilus</name>
    <dbReference type="NCBI Taxonomy" id="330734"/>
    <lineage>
        <taxon>Bacteria</taxon>
        <taxon>Pseudomonadati</taxon>
        <taxon>Pseudomonadota</taxon>
        <taxon>Gammaproteobacteria</taxon>
        <taxon>Pseudomonadales</taxon>
        <taxon>Marinobacteraceae</taxon>
        <taxon>Marinobacter</taxon>
    </lineage>
</organism>
<dbReference type="NCBIfam" id="TIGR00229">
    <property type="entry name" value="sensory_box"/>
    <property type="match status" value="1"/>
</dbReference>
<dbReference type="EMBL" id="CP011494">
    <property type="protein sequence ID" value="AKO51755.1"/>
    <property type="molecule type" value="Genomic_DNA"/>
</dbReference>
<evidence type="ECO:0000313" key="4">
    <source>
        <dbReference type="Proteomes" id="UP000036406"/>
    </source>
</evidence>
<dbReference type="Gene3D" id="3.30.450.20">
    <property type="entry name" value="PAS domain"/>
    <property type="match status" value="1"/>
</dbReference>
<dbReference type="Pfam" id="PF08447">
    <property type="entry name" value="PAS_3"/>
    <property type="match status" value="1"/>
</dbReference>
<dbReference type="STRING" id="330734.ABA45_04405"/>
<dbReference type="InterPro" id="IPR013655">
    <property type="entry name" value="PAS_fold_3"/>
</dbReference>
<keyword evidence="4" id="KW-1185">Reference proteome</keyword>
<dbReference type="KEGG" id="mpq:ABA45_04405"/>
<dbReference type="SUPFAM" id="SSF55785">
    <property type="entry name" value="PYP-like sensor domain (PAS domain)"/>
    <property type="match status" value="1"/>
</dbReference>
<name>A0A0H4I2A3_9GAMM</name>
<evidence type="ECO:0000256" key="1">
    <source>
        <dbReference type="SAM" id="MobiDB-lite"/>
    </source>
</evidence>
<protein>
    <recommendedName>
        <fullName evidence="2">PAS fold-3 domain-containing protein</fullName>
    </recommendedName>
</protein>
<evidence type="ECO:0000259" key="2">
    <source>
        <dbReference type="Pfam" id="PF08447"/>
    </source>
</evidence>
<dbReference type="PATRIC" id="fig|330734.3.peg.939"/>
<feature type="region of interest" description="Disordered" evidence="1">
    <location>
        <begin position="1"/>
        <end position="21"/>
    </location>
</feature>
<dbReference type="RefSeq" id="WP_048384472.1">
    <property type="nucleotide sequence ID" value="NZ_CP011494.1"/>
</dbReference>
<sequence length="107" mass="12489">MRQNLQLTEQQRSFDPSQRRISATDAKGKILNCNDVFKATSGFTRKELIDSQHNIIRHPGMQPHVYEHMWRCLKAKKSWMGIVKNCCKIDDQYWVDAHITPTFNKAG</sequence>
<dbReference type="CDD" id="cd00130">
    <property type="entry name" value="PAS"/>
    <property type="match status" value="1"/>
</dbReference>
<dbReference type="InterPro" id="IPR035965">
    <property type="entry name" value="PAS-like_dom_sf"/>
</dbReference>
<dbReference type="InterPro" id="IPR000014">
    <property type="entry name" value="PAS"/>
</dbReference>
<reference evidence="3 4" key="1">
    <citation type="submission" date="2015-05" db="EMBL/GenBank/DDBJ databases">
        <title>Complete genome of Marinobacter psychrophilus strain 20041T isolated from sea-ice of the Canadian Basin.</title>
        <authorList>
            <person name="Song L."/>
            <person name="Ren L."/>
            <person name="Yu Y."/>
            <person name="Wang X."/>
        </authorList>
    </citation>
    <scope>NUCLEOTIDE SEQUENCE [LARGE SCALE GENOMIC DNA]</scope>
    <source>
        <strain evidence="3 4">20041</strain>
    </source>
</reference>
<proteinExistence type="predicted"/>
<evidence type="ECO:0000313" key="3">
    <source>
        <dbReference type="EMBL" id="AKO51755.1"/>
    </source>
</evidence>
<dbReference type="Proteomes" id="UP000036406">
    <property type="component" value="Chromosome"/>
</dbReference>
<gene>
    <name evidence="3" type="ORF">ABA45_04405</name>
</gene>
<feature type="domain" description="PAS fold-3" evidence="2">
    <location>
        <begin position="31"/>
        <end position="107"/>
    </location>
</feature>
<accession>A0A0H4I2A3</accession>